<proteinExistence type="predicted"/>
<keyword evidence="5" id="KW-1185">Reference proteome</keyword>
<dbReference type="InterPro" id="IPR041698">
    <property type="entry name" value="Methyltransf_25"/>
</dbReference>
<dbReference type="Gene3D" id="3.40.50.150">
    <property type="entry name" value="Vaccinia Virus protein VP39"/>
    <property type="match status" value="1"/>
</dbReference>
<dbReference type="InterPro" id="IPR029063">
    <property type="entry name" value="SAM-dependent_MTases_sf"/>
</dbReference>
<evidence type="ECO:0000256" key="1">
    <source>
        <dbReference type="ARBA" id="ARBA00022603"/>
    </source>
</evidence>
<evidence type="ECO:0000313" key="5">
    <source>
        <dbReference type="Proteomes" id="UP001501570"/>
    </source>
</evidence>
<accession>A0ABP9SDW3</accession>
<sequence>MTSKSFKQCVITAIVAQFGRPRGAAGRVVGWVLAHRGSNRERNLWVASLLDVRPTDRVLEIGFGPGVAIAELARRATHGRIYGIDHSAVMVRQASRRNAVAVRAHRVELRHASVDRLPRFDEPLDAIVAVNSLGFWVDPAQRLRELRGLLRPGGRIALASQPRCPGATAGDTARAGAELRDLLHRAGFTPVRVETLPLDPPVACVIATNPAGGRP</sequence>
<dbReference type="CDD" id="cd02440">
    <property type="entry name" value="AdoMet_MTases"/>
    <property type="match status" value="1"/>
</dbReference>
<dbReference type="Pfam" id="PF13649">
    <property type="entry name" value="Methyltransf_25"/>
    <property type="match status" value="1"/>
</dbReference>
<reference evidence="5" key="1">
    <citation type="journal article" date="2019" name="Int. J. Syst. Evol. Microbiol.">
        <title>The Global Catalogue of Microorganisms (GCM) 10K type strain sequencing project: providing services to taxonomists for standard genome sequencing and annotation.</title>
        <authorList>
            <consortium name="The Broad Institute Genomics Platform"/>
            <consortium name="The Broad Institute Genome Sequencing Center for Infectious Disease"/>
            <person name="Wu L."/>
            <person name="Ma J."/>
        </authorList>
    </citation>
    <scope>NUCLEOTIDE SEQUENCE [LARGE SCALE GENOMIC DNA]</scope>
    <source>
        <strain evidence="5">JCM 18304</strain>
    </source>
</reference>
<dbReference type="GO" id="GO:0032259">
    <property type="term" value="P:methylation"/>
    <property type="evidence" value="ECO:0007669"/>
    <property type="project" value="UniProtKB-KW"/>
</dbReference>
<dbReference type="PANTHER" id="PTHR43861:SF1">
    <property type="entry name" value="TRANS-ACONITATE 2-METHYLTRANSFERASE"/>
    <property type="match status" value="1"/>
</dbReference>
<feature type="domain" description="Methyltransferase" evidence="3">
    <location>
        <begin position="58"/>
        <end position="154"/>
    </location>
</feature>
<gene>
    <name evidence="4" type="ORF">GCM10023322_59590</name>
</gene>
<evidence type="ECO:0000259" key="3">
    <source>
        <dbReference type="Pfam" id="PF13649"/>
    </source>
</evidence>
<comment type="caution">
    <text evidence="4">The sequence shown here is derived from an EMBL/GenBank/DDBJ whole genome shotgun (WGS) entry which is preliminary data.</text>
</comment>
<name>A0ABP9SDW3_9ACTN</name>
<evidence type="ECO:0000256" key="2">
    <source>
        <dbReference type="ARBA" id="ARBA00022679"/>
    </source>
</evidence>
<evidence type="ECO:0000313" key="4">
    <source>
        <dbReference type="EMBL" id="GAA5194667.1"/>
    </source>
</evidence>
<organism evidence="4 5">
    <name type="scientific">Rugosimonospora acidiphila</name>
    <dbReference type="NCBI Taxonomy" id="556531"/>
    <lineage>
        <taxon>Bacteria</taxon>
        <taxon>Bacillati</taxon>
        <taxon>Actinomycetota</taxon>
        <taxon>Actinomycetes</taxon>
        <taxon>Micromonosporales</taxon>
        <taxon>Micromonosporaceae</taxon>
        <taxon>Rugosimonospora</taxon>
    </lineage>
</organism>
<dbReference type="PANTHER" id="PTHR43861">
    <property type="entry name" value="TRANS-ACONITATE 2-METHYLTRANSFERASE-RELATED"/>
    <property type="match status" value="1"/>
</dbReference>
<dbReference type="GO" id="GO:0008168">
    <property type="term" value="F:methyltransferase activity"/>
    <property type="evidence" value="ECO:0007669"/>
    <property type="project" value="UniProtKB-KW"/>
</dbReference>
<protein>
    <submittedName>
        <fullName evidence="4">Class I SAM-dependent methyltransferase</fullName>
    </submittedName>
</protein>
<dbReference type="EMBL" id="BAABJQ010000022">
    <property type="protein sequence ID" value="GAA5194667.1"/>
    <property type="molecule type" value="Genomic_DNA"/>
</dbReference>
<keyword evidence="1 4" id="KW-0489">Methyltransferase</keyword>
<dbReference type="SUPFAM" id="SSF53335">
    <property type="entry name" value="S-adenosyl-L-methionine-dependent methyltransferases"/>
    <property type="match status" value="1"/>
</dbReference>
<keyword evidence="2" id="KW-0808">Transferase</keyword>
<dbReference type="RefSeq" id="WP_345635202.1">
    <property type="nucleotide sequence ID" value="NZ_BAABJQ010000022.1"/>
</dbReference>
<dbReference type="Proteomes" id="UP001501570">
    <property type="component" value="Unassembled WGS sequence"/>
</dbReference>